<evidence type="ECO:0000256" key="13">
    <source>
        <dbReference type="ARBA" id="ARBA00023140"/>
    </source>
</evidence>
<proteinExistence type="predicted"/>
<comment type="catalytic activity">
    <reaction evidence="34">
        <text>an acyl-CoA + acetyl-CoA = a 3-oxoacyl-CoA + CoA</text>
        <dbReference type="Rhea" id="RHEA:21564"/>
        <dbReference type="ChEBI" id="CHEBI:57287"/>
        <dbReference type="ChEBI" id="CHEBI:57288"/>
        <dbReference type="ChEBI" id="CHEBI:58342"/>
        <dbReference type="ChEBI" id="CHEBI:90726"/>
        <dbReference type="EC" id="2.3.1.16"/>
    </reaction>
    <physiologicalReaction direction="right-to-left" evidence="34">
        <dbReference type="Rhea" id="RHEA:21566"/>
    </physiologicalReaction>
</comment>
<comment type="catalytic activity">
    <reaction evidence="32">
        <text>decanoyl-CoA + acetyl-CoA = 3-oxododecanoyl-CoA + CoA</text>
        <dbReference type="Rhea" id="RHEA:31183"/>
        <dbReference type="ChEBI" id="CHEBI:57287"/>
        <dbReference type="ChEBI" id="CHEBI:57288"/>
        <dbReference type="ChEBI" id="CHEBI:61430"/>
        <dbReference type="ChEBI" id="CHEBI:62615"/>
    </reaction>
    <physiologicalReaction direction="right-to-left" evidence="32">
        <dbReference type="Rhea" id="RHEA:31185"/>
    </physiologicalReaction>
</comment>
<dbReference type="InterPro" id="IPR020615">
    <property type="entry name" value="Thiolase_acyl_enz_int_AS"/>
</dbReference>
<evidence type="ECO:0000256" key="34">
    <source>
        <dbReference type="ARBA" id="ARBA00049178"/>
    </source>
</evidence>
<dbReference type="AlphaFoldDB" id="A0A7J7KEP3"/>
<dbReference type="Pfam" id="PF00108">
    <property type="entry name" value="Thiolase_N"/>
    <property type="match status" value="1"/>
</dbReference>
<dbReference type="SUPFAM" id="SSF55718">
    <property type="entry name" value="SCP-like"/>
    <property type="match status" value="1"/>
</dbReference>
<evidence type="ECO:0000256" key="2">
    <source>
        <dbReference type="ARBA" id="ARBA00004275"/>
    </source>
</evidence>
<dbReference type="InterPro" id="IPR003033">
    <property type="entry name" value="SCP2_sterol-bd_dom"/>
</dbReference>
<dbReference type="GO" id="GO:0005739">
    <property type="term" value="C:mitochondrion"/>
    <property type="evidence" value="ECO:0007669"/>
    <property type="project" value="UniProtKB-SubCell"/>
</dbReference>
<evidence type="ECO:0000259" key="41">
    <source>
        <dbReference type="Pfam" id="PF22691"/>
    </source>
</evidence>
<dbReference type="GO" id="GO:0050633">
    <property type="term" value="F:acetyl-CoA C-myristoyltransferase activity"/>
    <property type="evidence" value="ECO:0007669"/>
    <property type="project" value="UniProtKB-EC"/>
</dbReference>
<dbReference type="FunFam" id="3.30.1050.10:FF:000001">
    <property type="entry name" value="Putative Non-specific lipid-transfer protein"/>
    <property type="match status" value="1"/>
</dbReference>
<dbReference type="SUPFAM" id="SSF53901">
    <property type="entry name" value="Thiolase-like"/>
    <property type="match status" value="2"/>
</dbReference>
<keyword evidence="12" id="KW-0496">Mitochondrion</keyword>
<comment type="catalytic activity">
    <reaction evidence="31">
        <text>hexanoyl-CoA + acetyl-CoA = 3-oxooctanoyl-CoA + CoA</text>
        <dbReference type="Rhea" id="RHEA:31203"/>
        <dbReference type="ChEBI" id="CHEBI:57287"/>
        <dbReference type="ChEBI" id="CHEBI:57288"/>
        <dbReference type="ChEBI" id="CHEBI:62619"/>
        <dbReference type="ChEBI" id="CHEBI:62620"/>
    </reaction>
    <physiologicalReaction direction="right-to-left" evidence="31">
        <dbReference type="Rhea" id="RHEA:31205"/>
    </physiologicalReaction>
</comment>
<dbReference type="InterPro" id="IPR055140">
    <property type="entry name" value="Thiolase_C_2"/>
</dbReference>
<evidence type="ECO:0000256" key="5">
    <source>
        <dbReference type="ARBA" id="ARBA00014545"/>
    </source>
</evidence>
<evidence type="ECO:0000256" key="37">
    <source>
        <dbReference type="ARBA" id="ARBA00049306"/>
    </source>
</evidence>
<comment type="caution">
    <text evidence="42">The sequence shown here is derived from an EMBL/GenBank/DDBJ whole genome shotgun (WGS) entry which is preliminary data.</text>
</comment>
<evidence type="ECO:0000256" key="7">
    <source>
        <dbReference type="ARBA" id="ARBA00022490"/>
    </source>
</evidence>
<evidence type="ECO:0000256" key="15">
    <source>
        <dbReference type="ARBA" id="ARBA00024058"/>
    </source>
</evidence>
<comment type="catalytic activity">
    <reaction evidence="30">
        <text>tetradecanoyl-CoA + acetyl-CoA = 3-oxohexadecanoyl-CoA + CoA</text>
        <dbReference type="Rhea" id="RHEA:18161"/>
        <dbReference type="ChEBI" id="CHEBI:57287"/>
        <dbReference type="ChEBI" id="CHEBI:57288"/>
        <dbReference type="ChEBI" id="CHEBI:57349"/>
        <dbReference type="ChEBI" id="CHEBI:57385"/>
        <dbReference type="EC" id="2.3.1.155"/>
    </reaction>
    <physiologicalReaction direction="right-to-left" evidence="30">
        <dbReference type="Rhea" id="RHEA:18163"/>
    </physiologicalReaction>
</comment>
<dbReference type="EC" id="2.3.1.176" evidence="4"/>
<evidence type="ECO:0000256" key="29">
    <source>
        <dbReference type="ARBA" id="ARBA00045994"/>
    </source>
</evidence>
<evidence type="ECO:0000256" key="16">
    <source>
        <dbReference type="ARBA" id="ARBA00024073"/>
    </source>
</evidence>
<dbReference type="EC" id="2.3.1.16" evidence="16"/>
<evidence type="ECO:0000256" key="25">
    <source>
        <dbReference type="ARBA" id="ARBA00032093"/>
    </source>
</evidence>
<keyword evidence="13" id="KW-0576">Peroxisome</keyword>
<evidence type="ECO:0000256" key="1">
    <source>
        <dbReference type="ARBA" id="ARBA00004173"/>
    </source>
</evidence>
<evidence type="ECO:0000259" key="40">
    <source>
        <dbReference type="Pfam" id="PF02036"/>
    </source>
</evidence>
<comment type="catalytic activity">
    <reaction evidence="18">
        <text>choloyl-CoA + propanoyl-CoA = 3alpha,7alpha,12alpha-trihydroxy-24-oxo-5beta-cholestan-26-oyl-CoA + CoA</text>
        <dbReference type="Rhea" id="RHEA:16865"/>
        <dbReference type="ChEBI" id="CHEBI:57287"/>
        <dbReference type="ChEBI" id="CHEBI:57373"/>
        <dbReference type="ChEBI" id="CHEBI:57392"/>
        <dbReference type="ChEBI" id="CHEBI:58507"/>
        <dbReference type="EC" id="2.3.1.176"/>
    </reaction>
    <physiologicalReaction direction="right-to-left" evidence="18">
        <dbReference type="Rhea" id="RHEA:16867"/>
    </physiologicalReaction>
</comment>
<evidence type="ECO:0000256" key="28">
    <source>
        <dbReference type="ARBA" id="ARBA00045738"/>
    </source>
</evidence>
<evidence type="ECO:0000256" key="10">
    <source>
        <dbReference type="ARBA" id="ARBA00023098"/>
    </source>
</evidence>
<comment type="catalytic activity">
    <reaction evidence="17">
        <text>propanoyl-CoA + tetradecanoyl-CoA = 3-oxo-2-methylhexadecanoyl-CoA + CoA</text>
        <dbReference type="Rhea" id="RHEA:46344"/>
        <dbReference type="ChEBI" id="CHEBI:57287"/>
        <dbReference type="ChEBI" id="CHEBI:57385"/>
        <dbReference type="ChEBI" id="CHEBI:57392"/>
        <dbReference type="ChEBI" id="CHEBI:86042"/>
    </reaction>
    <physiologicalReaction direction="right-to-left" evidence="17">
        <dbReference type="Rhea" id="RHEA:46346"/>
    </physiologicalReaction>
</comment>
<dbReference type="Gene3D" id="3.30.1050.10">
    <property type="entry name" value="SCP2 sterol-binding domain"/>
    <property type="match status" value="1"/>
</dbReference>
<dbReference type="GO" id="GO:0006869">
    <property type="term" value="P:lipid transport"/>
    <property type="evidence" value="ECO:0007669"/>
    <property type="project" value="UniProtKB-KW"/>
</dbReference>
<comment type="function">
    <text evidence="29">Plays a crucial role in the peroxisomal oxidation of branched-chain fatty acids. Catalyzes the last step of the peroxisomal beta-oxidation of branched chain fatty acids and the side chain of the bile acid intermediates di- and trihydroxycoprostanic acids (DHCA and THCA). Also active with medium and long straight chain 3-oxoacyl-CoAs. Stimulates the microsomal conversion of 7-dehydrocholesterol to cholesterol and transfers phosphatidylcholine and 7-dehydrocholesterol between membrances, in vitro. Isoforms SCP2 and SCPx cooperate in peroxisomal oxidation of certain naturally occurring tetramethyl-branched fatty acyl-CoAs.</text>
</comment>
<dbReference type="Proteomes" id="UP000593567">
    <property type="component" value="Unassembled WGS sequence"/>
</dbReference>
<evidence type="ECO:0000256" key="18">
    <source>
        <dbReference type="ARBA" id="ARBA00024509"/>
    </source>
</evidence>
<evidence type="ECO:0000256" key="6">
    <source>
        <dbReference type="ARBA" id="ARBA00022448"/>
    </source>
</evidence>
<evidence type="ECO:0000256" key="9">
    <source>
        <dbReference type="ARBA" id="ARBA00023055"/>
    </source>
</evidence>
<sequence length="526" mass="57011">MSLKRRVFVVGVGMTKFDKPGVREDDYPEWGKEAGEKALADAGVKYTDIQQACCSYVYGDTTCGQRVVYGLGMTGIPVYNVNNACSSGSTALMMARQFVEGGLSDCVLAVGFEKMEKGSLSAKYMDRTNPMDKHLESMIDTRGITDSPITAQMFGNAGLEHMAKYGTTADHFAKISYKNHKHSVNNPYAQFQRHYTLEEIKSSRMISDPLTKLQCSPTSDGAAAAVLVSEDFVKRHRLESKAVEILGQEMVTDTPSSFTSKSDMKLVGTDMTRIAAERLYRKTGITPTDVDVVELHDCFSTNELITYEALGLCQPGEGGAMVDRGDNTYGGKYVVNPSGGLESKGHPLGATGLAQCAELTWQLRGEAGKRQVPKAKLALQHNIGLGGAAVVTLYRLGFPQTSSKQVEEGDFECAAMFSELSNVLRKDGAAIVKRVKGTFSFRVKNSTGREAVWFVNCKTGNGSIESGSTQKADCTITMSDRDLVDLLTGKLNGQKAFMQGKLKLSGNMALATKLKELQPSAPTSRL</sequence>
<evidence type="ECO:0000256" key="26">
    <source>
        <dbReference type="ARBA" id="ARBA00032316"/>
    </source>
</evidence>
<dbReference type="GO" id="GO:0006629">
    <property type="term" value="P:lipid metabolic process"/>
    <property type="evidence" value="ECO:0007669"/>
    <property type="project" value="UniProtKB-KW"/>
</dbReference>
<keyword evidence="14" id="KW-0012">Acyltransferase</keyword>
<keyword evidence="9" id="KW-0445">Lipid transport</keyword>
<dbReference type="OrthoDB" id="542135at2759"/>
<feature type="domain" description="Thiolase C-terminal" evidence="41">
    <location>
        <begin position="262"/>
        <end position="389"/>
    </location>
</feature>
<evidence type="ECO:0000256" key="23">
    <source>
        <dbReference type="ARBA" id="ARBA00031275"/>
    </source>
</evidence>
<dbReference type="FunFam" id="3.40.47.10:FF:000016">
    <property type="entry name" value="Non-specific lipid-transfer protein"/>
    <property type="match status" value="1"/>
</dbReference>
<keyword evidence="8" id="KW-0808">Transferase</keyword>
<comment type="catalytic activity">
    <reaction evidence="20">
        <text>7-dehydrocholesterol(in) = 7-dehydrocholesterol(out)</text>
        <dbReference type="Rhea" id="RHEA:62960"/>
        <dbReference type="ChEBI" id="CHEBI:17759"/>
    </reaction>
</comment>
<dbReference type="GO" id="GO:0005777">
    <property type="term" value="C:peroxisome"/>
    <property type="evidence" value="ECO:0007669"/>
    <property type="project" value="UniProtKB-SubCell"/>
</dbReference>
<dbReference type="GO" id="GO:0003988">
    <property type="term" value="F:acetyl-CoA C-acyltransferase activity"/>
    <property type="evidence" value="ECO:0007669"/>
    <property type="project" value="UniProtKB-EC"/>
</dbReference>
<keyword evidence="11" id="KW-0446">Lipid-binding</keyword>
<comment type="catalytic activity">
    <reaction evidence="33">
        <text>butanoyl-CoA + acetyl-CoA = 3-oxohexanoyl-CoA + CoA</text>
        <dbReference type="Rhea" id="RHEA:31111"/>
        <dbReference type="ChEBI" id="CHEBI:57287"/>
        <dbReference type="ChEBI" id="CHEBI:57288"/>
        <dbReference type="ChEBI" id="CHEBI:57371"/>
        <dbReference type="ChEBI" id="CHEBI:62418"/>
    </reaction>
    <physiologicalReaction direction="right-to-left" evidence="33">
        <dbReference type="Rhea" id="RHEA:31113"/>
    </physiologicalReaction>
</comment>
<evidence type="ECO:0000256" key="20">
    <source>
        <dbReference type="ARBA" id="ARBA00029287"/>
    </source>
</evidence>
<evidence type="ECO:0000256" key="19">
    <source>
        <dbReference type="ARBA" id="ARBA00024514"/>
    </source>
</evidence>
<dbReference type="EMBL" id="VXIV02000675">
    <property type="protein sequence ID" value="KAF6036777.1"/>
    <property type="molecule type" value="Genomic_DNA"/>
</dbReference>
<evidence type="ECO:0000256" key="21">
    <source>
        <dbReference type="ARBA" id="ARBA00030531"/>
    </source>
</evidence>
<reference evidence="42" key="1">
    <citation type="submission" date="2020-06" db="EMBL/GenBank/DDBJ databases">
        <title>Draft genome of Bugula neritina, a colonial animal packing powerful symbionts and potential medicines.</title>
        <authorList>
            <person name="Rayko M."/>
        </authorList>
    </citation>
    <scope>NUCLEOTIDE SEQUENCE [LARGE SCALE GENOMIC DNA]</scope>
    <source>
        <strain evidence="42">Kwan_BN1</strain>
    </source>
</reference>
<dbReference type="InterPro" id="IPR020616">
    <property type="entry name" value="Thiolase_N"/>
</dbReference>
<comment type="subcellular location">
    <subcellularLocation>
        <location evidence="3">Cytoplasm</location>
    </subcellularLocation>
    <subcellularLocation>
        <location evidence="1">Mitochondrion</location>
    </subcellularLocation>
    <subcellularLocation>
        <location evidence="2">Peroxisome</location>
    </subcellularLocation>
</comment>
<evidence type="ECO:0000256" key="17">
    <source>
        <dbReference type="ARBA" id="ARBA00024471"/>
    </source>
</evidence>
<dbReference type="Pfam" id="PF02036">
    <property type="entry name" value="SCP2"/>
    <property type="match status" value="1"/>
</dbReference>
<evidence type="ECO:0000256" key="22">
    <source>
        <dbReference type="ARBA" id="ARBA00030851"/>
    </source>
</evidence>
<accession>A0A7J7KEP3</accession>
<dbReference type="PROSITE" id="PS00098">
    <property type="entry name" value="THIOLASE_1"/>
    <property type="match status" value="1"/>
</dbReference>
<keyword evidence="7" id="KW-0963">Cytoplasm</keyword>
<name>A0A7J7KEP3_BUGNE</name>
<evidence type="ECO:0000313" key="42">
    <source>
        <dbReference type="EMBL" id="KAF6036777.1"/>
    </source>
</evidence>
<dbReference type="Gene3D" id="3.40.47.10">
    <property type="match status" value="1"/>
</dbReference>
<evidence type="ECO:0000256" key="27">
    <source>
        <dbReference type="ARBA" id="ARBA00033178"/>
    </source>
</evidence>
<comment type="catalytic activity">
    <reaction evidence="19">
        <text>3-oxo-(9Z-octadecenoyl)-CoA + CoA = (7Z)-hexadecenoyl-CoA + acetyl-CoA</text>
        <dbReference type="Rhea" id="RHEA:47400"/>
        <dbReference type="ChEBI" id="CHEBI:57287"/>
        <dbReference type="ChEBI" id="CHEBI:57288"/>
        <dbReference type="ChEBI" id="CHEBI:87695"/>
        <dbReference type="ChEBI" id="CHEBI:87698"/>
    </reaction>
    <physiologicalReaction direction="left-to-right" evidence="19">
        <dbReference type="Rhea" id="RHEA:47401"/>
    </physiologicalReaction>
</comment>
<evidence type="ECO:0000256" key="3">
    <source>
        <dbReference type="ARBA" id="ARBA00004496"/>
    </source>
</evidence>
<evidence type="ECO:0000256" key="35">
    <source>
        <dbReference type="ARBA" id="ARBA00049268"/>
    </source>
</evidence>
<dbReference type="NCBIfam" id="NF006102">
    <property type="entry name" value="PRK08256.1"/>
    <property type="match status" value="1"/>
</dbReference>
<dbReference type="InterPro" id="IPR016039">
    <property type="entry name" value="Thiolase-like"/>
</dbReference>
<comment type="catalytic activity">
    <reaction evidence="35">
        <text>hexadecanoyl-CoA + acetyl-CoA = 3-oxooctadecanoyl-CoA + CoA</text>
        <dbReference type="Rhea" id="RHEA:35279"/>
        <dbReference type="ChEBI" id="CHEBI:57287"/>
        <dbReference type="ChEBI" id="CHEBI:57288"/>
        <dbReference type="ChEBI" id="CHEBI:57379"/>
        <dbReference type="ChEBI" id="CHEBI:71407"/>
    </reaction>
    <physiologicalReaction direction="right-to-left" evidence="35">
        <dbReference type="Rhea" id="RHEA:35281"/>
    </physiologicalReaction>
</comment>
<evidence type="ECO:0000256" key="8">
    <source>
        <dbReference type="ARBA" id="ARBA00022679"/>
    </source>
</evidence>
<comment type="catalytic activity">
    <reaction evidence="36">
        <text>dodecanoyl-CoA + acetyl-CoA = 3-oxotetradecanoyl-CoA + CoA</text>
        <dbReference type="Rhea" id="RHEA:31091"/>
        <dbReference type="ChEBI" id="CHEBI:57287"/>
        <dbReference type="ChEBI" id="CHEBI:57288"/>
        <dbReference type="ChEBI" id="CHEBI:57375"/>
        <dbReference type="ChEBI" id="CHEBI:62543"/>
    </reaction>
    <physiologicalReaction direction="right-to-left" evidence="36">
        <dbReference type="Rhea" id="RHEA:31093"/>
    </physiologicalReaction>
</comment>
<feature type="domain" description="SCP2" evidence="40">
    <location>
        <begin position="426"/>
        <end position="517"/>
    </location>
</feature>
<gene>
    <name evidence="42" type="ORF">EB796_004913</name>
</gene>
<dbReference type="EC" id="2.3.1.155" evidence="15"/>
<evidence type="ECO:0000256" key="30">
    <source>
        <dbReference type="ARBA" id="ARBA00047485"/>
    </source>
</evidence>
<dbReference type="GO" id="GO:0008289">
    <property type="term" value="F:lipid binding"/>
    <property type="evidence" value="ECO:0007669"/>
    <property type="project" value="UniProtKB-KW"/>
</dbReference>
<protein>
    <recommendedName>
        <fullName evidence="5">Sterol carrier protein 2</fullName>
        <ecNumber evidence="15">2.3.1.155</ecNumber>
        <ecNumber evidence="16">2.3.1.16</ecNumber>
        <ecNumber evidence="4">2.3.1.176</ecNumber>
    </recommendedName>
    <alternativeName>
        <fullName evidence="25">Acetyl-CoA C-myristoyltransferase</fullName>
    </alternativeName>
    <alternativeName>
        <fullName evidence="22">Non-specific lipid-transfer protein</fullName>
    </alternativeName>
    <alternativeName>
        <fullName evidence="26">Propanoyl-CoA C-acyltransferase</fullName>
    </alternativeName>
    <alternativeName>
        <fullName evidence="21">SCP-2/3-oxoacyl-CoA thiolase</fullName>
    </alternativeName>
    <alternativeName>
        <fullName evidence="23">SCP-2/thiolase</fullName>
    </alternativeName>
    <alternativeName>
        <fullName evidence="24">SCP-chi</fullName>
    </alternativeName>
    <alternativeName>
        <fullName evidence="27">Sterol carrier protein X</fullName>
    </alternativeName>
</protein>
<keyword evidence="43" id="KW-1185">Reference proteome</keyword>
<comment type="catalytic activity">
    <reaction evidence="37">
        <text>3-oxohexadecanedioyl-CoA + CoA = tetradecanedioyl-CoA + acetyl-CoA</text>
        <dbReference type="Rhea" id="RHEA:40343"/>
        <dbReference type="ChEBI" id="CHEBI:57287"/>
        <dbReference type="ChEBI" id="CHEBI:57288"/>
        <dbReference type="ChEBI" id="CHEBI:77081"/>
        <dbReference type="ChEBI" id="CHEBI:77084"/>
    </reaction>
    <physiologicalReaction direction="left-to-right" evidence="37">
        <dbReference type="Rhea" id="RHEA:40344"/>
    </physiologicalReaction>
</comment>
<evidence type="ECO:0000256" key="36">
    <source>
        <dbReference type="ARBA" id="ARBA00049270"/>
    </source>
</evidence>
<evidence type="ECO:0000256" key="14">
    <source>
        <dbReference type="ARBA" id="ARBA00023315"/>
    </source>
</evidence>
<dbReference type="CDD" id="cd00829">
    <property type="entry name" value="SCP-x_thiolase"/>
    <property type="match status" value="1"/>
</dbReference>
<keyword evidence="6" id="KW-0813">Transport</keyword>
<comment type="function">
    <text evidence="28">Mediates the transfer of all common phospholipids, cholesterol and gangliosides from the endoplasmic reticulum to the plasma membrane. May play a role in regulating steroidogenesis. Stimulates the microsomal conversion of 7-dehydrocholesterol to cholesterol. Also binds fatty acids and fatty acyl Coenzyme A (CoA) such as phytanoyl-CoA. Involved in the regulation phospholipid synthesis in endoplasmic reticulum enhancing the incorporation of exogenous fatty acid into glycerides. Seems to stimulate the rate-limiting step in phosphatidic acid formation mediated by GPAT3. Isoforms SCP2 and SCPx cooperate in peroxisomal oxidation of certain naturally occurring tetramethyl-branched fatty acyl-CoAs.</text>
</comment>
<evidence type="ECO:0000256" key="38">
    <source>
        <dbReference type="ARBA" id="ARBA00049542"/>
    </source>
</evidence>
<evidence type="ECO:0000313" key="43">
    <source>
        <dbReference type="Proteomes" id="UP000593567"/>
    </source>
</evidence>
<evidence type="ECO:0000256" key="12">
    <source>
        <dbReference type="ARBA" id="ARBA00023128"/>
    </source>
</evidence>
<evidence type="ECO:0000256" key="11">
    <source>
        <dbReference type="ARBA" id="ARBA00023121"/>
    </source>
</evidence>
<evidence type="ECO:0000256" key="32">
    <source>
        <dbReference type="ARBA" id="ARBA00048004"/>
    </source>
</evidence>
<evidence type="ECO:0000256" key="33">
    <source>
        <dbReference type="ARBA" id="ARBA00048553"/>
    </source>
</evidence>
<evidence type="ECO:0000256" key="4">
    <source>
        <dbReference type="ARBA" id="ARBA00012352"/>
    </source>
</evidence>
<dbReference type="PANTHER" id="PTHR42870">
    <property type="entry name" value="ACETYL-COA C-ACETYLTRANSFERASE"/>
    <property type="match status" value="1"/>
</dbReference>
<organism evidence="42 43">
    <name type="scientific">Bugula neritina</name>
    <name type="common">Brown bryozoan</name>
    <name type="synonym">Sertularia neritina</name>
    <dbReference type="NCBI Taxonomy" id="10212"/>
    <lineage>
        <taxon>Eukaryota</taxon>
        <taxon>Metazoa</taxon>
        <taxon>Spiralia</taxon>
        <taxon>Lophotrochozoa</taxon>
        <taxon>Bryozoa</taxon>
        <taxon>Gymnolaemata</taxon>
        <taxon>Cheilostomatida</taxon>
        <taxon>Flustrina</taxon>
        <taxon>Buguloidea</taxon>
        <taxon>Bugulidae</taxon>
        <taxon>Bugula</taxon>
    </lineage>
</organism>
<feature type="domain" description="Thiolase N-terminal" evidence="39">
    <location>
        <begin position="7"/>
        <end position="231"/>
    </location>
</feature>
<evidence type="ECO:0000259" key="39">
    <source>
        <dbReference type="Pfam" id="PF00108"/>
    </source>
</evidence>
<evidence type="ECO:0000256" key="24">
    <source>
        <dbReference type="ARBA" id="ARBA00031346"/>
    </source>
</evidence>
<comment type="catalytic activity">
    <reaction evidence="38">
        <text>octanoyl-CoA + acetyl-CoA = 3-oxodecanoyl-CoA + CoA</text>
        <dbReference type="Rhea" id="RHEA:31087"/>
        <dbReference type="ChEBI" id="CHEBI:57287"/>
        <dbReference type="ChEBI" id="CHEBI:57288"/>
        <dbReference type="ChEBI" id="CHEBI:57386"/>
        <dbReference type="ChEBI" id="CHEBI:62548"/>
    </reaction>
    <physiologicalReaction direction="right-to-left" evidence="38">
        <dbReference type="Rhea" id="RHEA:31089"/>
    </physiologicalReaction>
</comment>
<evidence type="ECO:0000256" key="31">
    <source>
        <dbReference type="ARBA" id="ARBA00048001"/>
    </source>
</evidence>
<dbReference type="InterPro" id="IPR036527">
    <property type="entry name" value="SCP2_sterol-bd_dom_sf"/>
</dbReference>
<keyword evidence="10" id="KW-0443">Lipid metabolism</keyword>
<dbReference type="PANTHER" id="PTHR42870:SF1">
    <property type="entry name" value="NON-SPECIFIC LIPID-TRANSFER PROTEIN-LIKE 2"/>
    <property type="match status" value="1"/>
</dbReference>
<dbReference type="Pfam" id="PF22691">
    <property type="entry name" value="Thiolase_C_1"/>
    <property type="match status" value="1"/>
</dbReference>